<sequence>MTWLKLCCIGWLLSATLASSVFASDKVIINLPLSKQDPRYDFSHRLLELILVQTTEQYGATKLQHAPTTMTRDRTLQELKRGELVTVVPQVSLVEWQQQLIQVNFPLLKGIQGLRVFMVRKDLAPPLKDLSEQQLKQLPTGLLPYWSVYPLLKNAGFKVVDGSEYQSLFNMLNRGRFDTFSRGINEAYNELEANHQQYPNLSIDNSVLINIPILTVFYVSPKHPRLAERLEQGLLMLEQSGKLNELFYAEFCPDLMRAGIDKRRVIGINNPNLSVEFLTQARQQGRLLDPKLPLDRICQPFVR</sequence>
<organism evidence="2 3">
    <name type="scientific">Shewanella maritima</name>
    <dbReference type="NCBI Taxonomy" id="2520507"/>
    <lineage>
        <taxon>Bacteria</taxon>
        <taxon>Pseudomonadati</taxon>
        <taxon>Pseudomonadota</taxon>
        <taxon>Gammaproteobacteria</taxon>
        <taxon>Alteromonadales</taxon>
        <taxon>Shewanellaceae</taxon>
        <taxon>Shewanella</taxon>
    </lineage>
</organism>
<gene>
    <name evidence="2" type="ORF">EXU30_08830</name>
</gene>
<evidence type="ECO:0008006" key="4">
    <source>
        <dbReference type="Google" id="ProtNLM"/>
    </source>
</evidence>
<keyword evidence="1" id="KW-0732">Signal</keyword>
<evidence type="ECO:0000313" key="2">
    <source>
        <dbReference type="EMBL" id="QBF82782.1"/>
    </source>
</evidence>
<dbReference type="RefSeq" id="WP_130599253.1">
    <property type="nucleotide sequence ID" value="NZ_CP036200.1"/>
</dbReference>
<name>A0A411PHC2_9GAMM</name>
<dbReference type="AlphaFoldDB" id="A0A411PHC2"/>
<dbReference type="SUPFAM" id="SSF53850">
    <property type="entry name" value="Periplasmic binding protein-like II"/>
    <property type="match status" value="1"/>
</dbReference>
<dbReference type="KEGG" id="smai:EXU30_08830"/>
<accession>A0A411PHC2</accession>
<keyword evidence="3" id="KW-1185">Reference proteome</keyword>
<reference evidence="2 3" key="1">
    <citation type="submission" date="2019-02" db="EMBL/GenBank/DDBJ databases">
        <title>Shewanella sp. D4-2 isolated from Dokdo Island.</title>
        <authorList>
            <person name="Baek K."/>
        </authorList>
    </citation>
    <scope>NUCLEOTIDE SEQUENCE [LARGE SCALE GENOMIC DNA]</scope>
    <source>
        <strain evidence="2 3">D4-2</strain>
    </source>
</reference>
<feature type="chain" id="PRO_5019495425" description="Transporter substrate-binding domain-containing protein" evidence="1">
    <location>
        <begin position="24"/>
        <end position="303"/>
    </location>
</feature>
<protein>
    <recommendedName>
        <fullName evidence="4">Transporter substrate-binding domain-containing protein</fullName>
    </recommendedName>
</protein>
<dbReference type="OrthoDB" id="547680at2"/>
<dbReference type="Proteomes" id="UP000291106">
    <property type="component" value="Chromosome"/>
</dbReference>
<proteinExistence type="predicted"/>
<dbReference type="EMBL" id="CP036200">
    <property type="protein sequence ID" value="QBF82782.1"/>
    <property type="molecule type" value="Genomic_DNA"/>
</dbReference>
<evidence type="ECO:0000313" key="3">
    <source>
        <dbReference type="Proteomes" id="UP000291106"/>
    </source>
</evidence>
<evidence type="ECO:0000256" key="1">
    <source>
        <dbReference type="SAM" id="SignalP"/>
    </source>
</evidence>
<feature type="signal peptide" evidence="1">
    <location>
        <begin position="1"/>
        <end position="23"/>
    </location>
</feature>